<dbReference type="Proteomes" id="UP000076154">
    <property type="component" value="Unassembled WGS sequence"/>
</dbReference>
<dbReference type="OrthoDB" id="2631350at2759"/>
<protein>
    <recommendedName>
        <fullName evidence="4">F-box domain-containing protein</fullName>
    </recommendedName>
</protein>
<accession>A0A369J5H4</accession>
<dbReference type="STRING" id="39966.A0A369J5H4"/>
<evidence type="ECO:0000313" key="3">
    <source>
        <dbReference type="Proteomes" id="UP000076154"/>
    </source>
</evidence>
<name>A0A369J5H4_HYPMA</name>
<dbReference type="SUPFAM" id="SSF52047">
    <property type="entry name" value="RNI-like"/>
    <property type="match status" value="1"/>
</dbReference>
<keyword evidence="3" id="KW-1185">Reference proteome</keyword>
<dbReference type="Gene3D" id="3.80.10.10">
    <property type="entry name" value="Ribonuclease Inhibitor"/>
    <property type="match status" value="1"/>
</dbReference>
<sequence length="533" mass="59328">MSVIQGDAESIRSLAPPSGIAEPHDAHPPTHPALTNFDILKIVFQHFKAGPDSDESRASRHDLYQAAQTCRSFLDPALDSLWMSMDTLLPLLRLLPALELLGRAYVLCGSISNHDVDRLNWYARRIKSFHLKIQSTPDISPLTYIQLAQSLTRSIPLLPSLRTLHAPSVSQLSLPNVAFVLSPSLERVDIEGLTPDDHIVKPFFSALGQRANGVQSLTLRGQMSQESSRLIMQFNQLTFLEVCDTVPPGVFSHIGALPYLESLIFVLKQSPPLPSHFTNVCFPKLKHLRIDGPISTISSYYKHFAGGPIETMVISASSLLKSNPVIRAYWESCFSTISNHFRLSLCSLHLIGQGGQTWFQTLLPHLSTLLKLKSLRLQGQSFVFSQVLDLAQAVHGIHELHLPLDGSLQCKYAIPLSALGVFAESCPDLKELQIQVDLIELSSLSKASPTLHGLHTLIIDSVAKKTLDVDVAPQVASYIDRLFPRLQSLRYEKDDKSTTKFWAHVDQIVRVCQVARQHERVRAAGEWFESRNS</sequence>
<gene>
    <name evidence="2" type="ORF">Hypma_001919</name>
</gene>
<dbReference type="AlphaFoldDB" id="A0A369J5H4"/>
<dbReference type="InterPro" id="IPR032675">
    <property type="entry name" value="LRR_dom_sf"/>
</dbReference>
<evidence type="ECO:0000256" key="1">
    <source>
        <dbReference type="SAM" id="MobiDB-lite"/>
    </source>
</evidence>
<comment type="caution">
    <text evidence="2">The sequence shown here is derived from an EMBL/GenBank/DDBJ whole genome shotgun (WGS) entry which is preliminary data.</text>
</comment>
<reference evidence="2" key="1">
    <citation type="submission" date="2018-04" db="EMBL/GenBank/DDBJ databases">
        <title>Whole genome sequencing of Hypsizygus marmoreus.</title>
        <authorList>
            <person name="Choi I.-G."/>
            <person name="Min B."/>
            <person name="Kim J.-G."/>
            <person name="Kim S."/>
            <person name="Oh Y.-L."/>
            <person name="Kong W.-S."/>
            <person name="Park H."/>
            <person name="Jeong J."/>
            <person name="Song E.-S."/>
        </authorList>
    </citation>
    <scope>NUCLEOTIDE SEQUENCE [LARGE SCALE GENOMIC DNA]</scope>
    <source>
        <strain evidence="2">51987-8</strain>
    </source>
</reference>
<organism evidence="2 3">
    <name type="scientific">Hypsizygus marmoreus</name>
    <name type="common">White beech mushroom</name>
    <name type="synonym">Agaricus marmoreus</name>
    <dbReference type="NCBI Taxonomy" id="39966"/>
    <lineage>
        <taxon>Eukaryota</taxon>
        <taxon>Fungi</taxon>
        <taxon>Dikarya</taxon>
        <taxon>Basidiomycota</taxon>
        <taxon>Agaricomycotina</taxon>
        <taxon>Agaricomycetes</taxon>
        <taxon>Agaricomycetidae</taxon>
        <taxon>Agaricales</taxon>
        <taxon>Tricholomatineae</taxon>
        <taxon>Lyophyllaceae</taxon>
        <taxon>Hypsizygus</taxon>
    </lineage>
</organism>
<evidence type="ECO:0008006" key="4">
    <source>
        <dbReference type="Google" id="ProtNLM"/>
    </source>
</evidence>
<evidence type="ECO:0000313" key="2">
    <source>
        <dbReference type="EMBL" id="RDB17299.1"/>
    </source>
</evidence>
<dbReference type="InParanoid" id="A0A369J5H4"/>
<proteinExistence type="predicted"/>
<dbReference type="EMBL" id="LUEZ02000113">
    <property type="protein sequence ID" value="RDB17299.1"/>
    <property type="molecule type" value="Genomic_DNA"/>
</dbReference>
<feature type="region of interest" description="Disordered" evidence="1">
    <location>
        <begin position="1"/>
        <end position="28"/>
    </location>
</feature>